<dbReference type="EMBL" id="BDOQ01000008">
    <property type="protein sequence ID" value="GBG14546.1"/>
    <property type="molecule type" value="Genomic_DNA"/>
</dbReference>
<dbReference type="InterPro" id="IPR023346">
    <property type="entry name" value="Lysozyme-like_dom_sf"/>
</dbReference>
<gene>
    <name evidence="2" type="ORF">NMK_2145</name>
</gene>
<reference evidence="2 3" key="1">
    <citation type="journal article" date="2018" name="Environ. Microbiol.">
        <title>Isolation and genomic characterization of Novimethylophilus kurashikiensis gen. nov. sp. nov., a new lanthanide-dependent methylotrophic species of Methylophilaceae.</title>
        <authorList>
            <person name="Lv H."/>
            <person name="Sahin N."/>
            <person name="Tani A."/>
        </authorList>
    </citation>
    <scope>NUCLEOTIDE SEQUENCE [LARGE SCALE GENOMIC DNA]</scope>
    <source>
        <strain evidence="2 3">La2-4</strain>
    </source>
</reference>
<dbReference type="InterPro" id="IPR008258">
    <property type="entry name" value="Transglycosylase_SLT_dom_1"/>
</dbReference>
<name>A0A2R5F8J7_9PROT</name>
<dbReference type="Proteomes" id="UP000245081">
    <property type="component" value="Unassembled WGS sequence"/>
</dbReference>
<comment type="caution">
    <text evidence="2">The sequence shown here is derived from an EMBL/GenBank/DDBJ whole genome shotgun (WGS) entry which is preliminary data.</text>
</comment>
<proteinExistence type="predicted"/>
<evidence type="ECO:0000259" key="1">
    <source>
        <dbReference type="Pfam" id="PF01464"/>
    </source>
</evidence>
<feature type="domain" description="Transglycosylase SLT" evidence="1">
    <location>
        <begin position="88"/>
        <end position="187"/>
    </location>
</feature>
<organism evidence="2 3">
    <name type="scientific">Novimethylophilus kurashikiensis</name>
    <dbReference type="NCBI Taxonomy" id="1825523"/>
    <lineage>
        <taxon>Bacteria</taxon>
        <taxon>Pseudomonadati</taxon>
        <taxon>Pseudomonadota</taxon>
        <taxon>Betaproteobacteria</taxon>
        <taxon>Nitrosomonadales</taxon>
        <taxon>Methylophilaceae</taxon>
        <taxon>Novimethylophilus</taxon>
    </lineage>
</organism>
<evidence type="ECO:0000313" key="3">
    <source>
        <dbReference type="Proteomes" id="UP000245081"/>
    </source>
</evidence>
<keyword evidence="3" id="KW-1185">Reference proteome</keyword>
<dbReference type="OrthoDB" id="92254at2"/>
<dbReference type="SUPFAM" id="SSF53955">
    <property type="entry name" value="Lysozyme-like"/>
    <property type="match status" value="1"/>
</dbReference>
<sequence>MQASQSKASQVAVFVGLVTAFTSAVTGLGWLGQAALSVINAQYPQPAMMVSQCQAIDAKERRVARYIAAHWKVPAREAVQMVQTSYIAAAVYKVDPVMLLAVAGKESSFRQIGNPDGGDDPMRPYGIMQVTGKWHAEKFEGGVHKTTLSENIFIGARVVREYLDREKGDVRYALMRYNGTRYQNDRYYQGVTGIQQQLVLAMADKRWDA</sequence>
<dbReference type="Gene3D" id="1.10.530.10">
    <property type="match status" value="1"/>
</dbReference>
<dbReference type="RefSeq" id="WP_109015735.1">
    <property type="nucleotide sequence ID" value="NZ_BDOQ01000008.1"/>
</dbReference>
<evidence type="ECO:0000313" key="2">
    <source>
        <dbReference type="EMBL" id="GBG14546.1"/>
    </source>
</evidence>
<dbReference type="AlphaFoldDB" id="A0A2R5F8J7"/>
<accession>A0A2R5F8J7</accession>
<protein>
    <submittedName>
        <fullName evidence="2">Transglycosylase</fullName>
    </submittedName>
</protein>
<dbReference type="Pfam" id="PF01464">
    <property type="entry name" value="SLT"/>
    <property type="match status" value="1"/>
</dbReference>